<proteinExistence type="predicted"/>
<reference evidence="1" key="2">
    <citation type="submission" date="2020-09" db="EMBL/GenBank/DDBJ databases">
        <authorList>
            <person name="Sun Q."/>
            <person name="Ohkuma M."/>
        </authorList>
    </citation>
    <scope>NUCLEOTIDE SEQUENCE</scope>
    <source>
        <strain evidence="1">JCM 4637</strain>
    </source>
</reference>
<reference evidence="1" key="1">
    <citation type="journal article" date="2014" name="Int. J. Syst. Evol. Microbiol.">
        <title>Complete genome sequence of Corynebacterium casei LMG S-19264T (=DSM 44701T), isolated from a smear-ripened cheese.</title>
        <authorList>
            <consortium name="US DOE Joint Genome Institute (JGI-PGF)"/>
            <person name="Walter F."/>
            <person name="Albersmeier A."/>
            <person name="Kalinowski J."/>
            <person name="Ruckert C."/>
        </authorList>
    </citation>
    <scope>NUCLEOTIDE SEQUENCE</scope>
    <source>
        <strain evidence="1">JCM 4637</strain>
    </source>
</reference>
<sequence>MTATPQAISMLRRTYTGESVQQARQAVDALGPDAPPIPPAATPQQVLLESRVLLSLLEFRNVFTRYPLGIAAVRPEPDSVSLRVESEERAAEILFNLLPSYVSDEEVYGVPGLRITRRARTAIELQVLGQPARLRLTGIPARSWRKAIEQMLEQWTNPDDALLCWKSSPRAWTSAEIQHRTRWNNPGDRFTQEQRRGDWLGSGLLRRAALLHTVSNTYFLDGYRSEITRLVLRSSHTPGRGPGPHRLVAALVDPAFGLPLRLQRFRGDTDERLDVDQQFVLCDPAGTAVLDLRATVERPSSRMPQETWNAVLRRLPPTEDTQIMSPDTLAVLCRAGAA</sequence>
<dbReference type="RefSeq" id="WP_189827970.1">
    <property type="nucleotide sequence ID" value="NZ_BMVC01000019.1"/>
</dbReference>
<evidence type="ECO:0000313" key="1">
    <source>
        <dbReference type="EMBL" id="GHD13335.1"/>
    </source>
</evidence>
<dbReference type="EMBL" id="BMVC01000019">
    <property type="protein sequence ID" value="GHD13335.1"/>
    <property type="molecule type" value="Genomic_DNA"/>
</dbReference>
<comment type="caution">
    <text evidence="1">The sequence shown here is derived from an EMBL/GenBank/DDBJ whole genome shotgun (WGS) entry which is preliminary data.</text>
</comment>
<name>A0A918X5C8_9ACTN</name>
<dbReference type="Proteomes" id="UP000638353">
    <property type="component" value="Unassembled WGS sequence"/>
</dbReference>
<protein>
    <submittedName>
        <fullName evidence="1">Uncharacterized protein</fullName>
    </submittedName>
</protein>
<organism evidence="1 2">
    <name type="scientific">Streptomyces finlayi</name>
    <dbReference type="NCBI Taxonomy" id="67296"/>
    <lineage>
        <taxon>Bacteria</taxon>
        <taxon>Bacillati</taxon>
        <taxon>Actinomycetota</taxon>
        <taxon>Actinomycetes</taxon>
        <taxon>Kitasatosporales</taxon>
        <taxon>Streptomycetaceae</taxon>
        <taxon>Streptomyces</taxon>
    </lineage>
</organism>
<evidence type="ECO:0000313" key="2">
    <source>
        <dbReference type="Proteomes" id="UP000638353"/>
    </source>
</evidence>
<gene>
    <name evidence="1" type="ORF">GCM10010334_71350</name>
</gene>
<accession>A0A918X5C8</accession>
<dbReference type="AlphaFoldDB" id="A0A918X5C8"/>